<proteinExistence type="predicted"/>
<reference evidence="1 2" key="1">
    <citation type="submission" date="2018-06" db="EMBL/GenBank/DDBJ databases">
        <title>Comparative genomics reveals the genomic features of Rhizophagus irregularis, R. cerebriforme, R. diaphanum and Gigaspora rosea, and their symbiotic lifestyle signature.</title>
        <authorList>
            <person name="Morin E."/>
            <person name="San Clemente H."/>
            <person name="Chen E.C.H."/>
            <person name="De La Providencia I."/>
            <person name="Hainaut M."/>
            <person name="Kuo A."/>
            <person name="Kohler A."/>
            <person name="Murat C."/>
            <person name="Tang N."/>
            <person name="Roy S."/>
            <person name="Loubradou J."/>
            <person name="Henrissat B."/>
            <person name="Grigoriev I.V."/>
            <person name="Corradi N."/>
            <person name="Roux C."/>
            <person name="Martin F.M."/>
        </authorList>
    </citation>
    <scope>NUCLEOTIDE SEQUENCE [LARGE SCALE GENOMIC DNA]</scope>
    <source>
        <strain evidence="1 2">DAOM 194757</strain>
    </source>
</reference>
<comment type="caution">
    <text evidence="1">The sequence shown here is derived from an EMBL/GenBank/DDBJ whole genome shotgun (WGS) entry which is preliminary data.</text>
</comment>
<gene>
    <name evidence="1" type="ORF">C2G38_2175155</name>
</gene>
<organism evidence="1 2">
    <name type="scientific">Gigaspora rosea</name>
    <dbReference type="NCBI Taxonomy" id="44941"/>
    <lineage>
        <taxon>Eukaryota</taxon>
        <taxon>Fungi</taxon>
        <taxon>Fungi incertae sedis</taxon>
        <taxon>Mucoromycota</taxon>
        <taxon>Glomeromycotina</taxon>
        <taxon>Glomeromycetes</taxon>
        <taxon>Diversisporales</taxon>
        <taxon>Gigasporaceae</taxon>
        <taxon>Gigaspora</taxon>
    </lineage>
</organism>
<sequence length="53" mass="6174">MSADIEDNDSYTFEFTRIITEIKNKIAIDDLMDNATKEEFDNIFILILMSDLP</sequence>
<name>A0A397VPY1_9GLOM</name>
<accession>A0A397VPY1</accession>
<dbReference type="AlphaFoldDB" id="A0A397VPY1"/>
<evidence type="ECO:0000313" key="2">
    <source>
        <dbReference type="Proteomes" id="UP000266673"/>
    </source>
</evidence>
<protein>
    <submittedName>
        <fullName evidence="1">Uncharacterized protein</fullName>
    </submittedName>
</protein>
<evidence type="ECO:0000313" key="1">
    <source>
        <dbReference type="EMBL" id="RIB21973.1"/>
    </source>
</evidence>
<dbReference type="Proteomes" id="UP000266673">
    <property type="component" value="Unassembled WGS sequence"/>
</dbReference>
<keyword evidence="2" id="KW-1185">Reference proteome</keyword>
<dbReference type="EMBL" id="QKWP01000331">
    <property type="protein sequence ID" value="RIB21973.1"/>
    <property type="molecule type" value="Genomic_DNA"/>
</dbReference>